<feature type="transmembrane region" description="Helical" evidence="1">
    <location>
        <begin position="23"/>
        <end position="43"/>
    </location>
</feature>
<reference evidence="2 3" key="1">
    <citation type="journal article" date="2016" name="Nat. Commun.">
        <title>Thousands of microbial genomes shed light on interconnected biogeochemical processes in an aquifer system.</title>
        <authorList>
            <person name="Anantharaman K."/>
            <person name="Brown C.T."/>
            <person name="Hug L.A."/>
            <person name="Sharon I."/>
            <person name="Castelle C.J."/>
            <person name="Probst A.J."/>
            <person name="Thomas B.C."/>
            <person name="Singh A."/>
            <person name="Wilkins M.J."/>
            <person name="Karaoz U."/>
            <person name="Brodie E.L."/>
            <person name="Williams K.H."/>
            <person name="Hubbard S.S."/>
            <person name="Banfield J.F."/>
        </authorList>
    </citation>
    <scope>NUCLEOTIDE SEQUENCE [LARGE SCALE GENOMIC DNA]</scope>
</reference>
<sequence length="86" mass="9175">MNPTEMKYALLCLATLGLSSYTFYLSNIILGIPLTIIGILFGIRSTSANKPKWKQGIWVAIGAVVLGYTVAALLLGSITGYCMNCG</sequence>
<comment type="caution">
    <text evidence="2">The sequence shown here is derived from an EMBL/GenBank/DDBJ whole genome shotgun (WGS) entry which is preliminary data.</text>
</comment>
<dbReference type="Proteomes" id="UP000178089">
    <property type="component" value="Unassembled WGS sequence"/>
</dbReference>
<name>A0A1G2N1D9_9BACT</name>
<evidence type="ECO:0000313" key="3">
    <source>
        <dbReference type="Proteomes" id="UP000178089"/>
    </source>
</evidence>
<dbReference type="AlphaFoldDB" id="A0A1G2N1D9"/>
<organism evidence="2 3">
    <name type="scientific">Candidatus Taylorbacteria bacterium RIFCSPHIGHO2_12_FULL_45_16</name>
    <dbReference type="NCBI Taxonomy" id="1802315"/>
    <lineage>
        <taxon>Bacteria</taxon>
        <taxon>Candidatus Tayloriibacteriota</taxon>
    </lineage>
</organism>
<evidence type="ECO:0000256" key="1">
    <source>
        <dbReference type="SAM" id="Phobius"/>
    </source>
</evidence>
<accession>A0A1G2N1D9</accession>
<evidence type="ECO:0000313" key="2">
    <source>
        <dbReference type="EMBL" id="OHA29229.1"/>
    </source>
</evidence>
<gene>
    <name evidence="2" type="ORF">A3F51_01285</name>
</gene>
<protein>
    <submittedName>
        <fullName evidence="2">Uncharacterized protein</fullName>
    </submittedName>
</protein>
<dbReference type="STRING" id="1802315.A3F51_01285"/>
<keyword evidence="1" id="KW-0472">Membrane</keyword>
<keyword evidence="1" id="KW-1133">Transmembrane helix</keyword>
<feature type="transmembrane region" description="Helical" evidence="1">
    <location>
        <begin position="55"/>
        <end position="75"/>
    </location>
</feature>
<proteinExistence type="predicted"/>
<dbReference type="EMBL" id="MHRT01000005">
    <property type="protein sequence ID" value="OHA29229.1"/>
    <property type="molecule type" value="Genomic_DNA"/>
</dbReference>
<keyword evidence="1" id="KW-0812">Transmembrane</keyword>